<dbReference type="InterPro" id="IPR050767">
    <property type="entry name" value="Sel1_AlgK"/>
</dbReference>
<evidence type="ECO:0000256" key="1">
    <source>
        <dbReference type="SAM" id="SignalP"/>
    </source>
</evidence>
<dbReference type="KEGG" id="saes:HBH39_19215"/>
<geneLocation type="plasmid" evidence="2 3">
    <name>pPN3F2_2</name>
</geneLocation>
<dbReference type="RefSeq" id="WP_167680435.1">
    <property type="nucleotide sequence ID" value="NZ_CP050315.1"/>
</dbReference>
<dbReference type="InterPro" id="IPR006597">
    <property type="entry name" value="Sel1-like"/>
</dbReference>
<sequence>MKKTTLATVCAILLLGAGCAASPLQAEAEANIPNAQYKYGLQLIAAENFAQGKAYILKSMQAGDQEAIQFWDTYEQWVNTLIKAKQGDIASQREVGYNYSLDNSPVSTVHDPELTLKWLSNASEQGDHHSSFLLGQLYSEGRVFNQDEKTAFDWFYKAARQGSPDGKFELYRRYLVGNGVNKDAESAEFWLKSAVIDGQADASVALIDHYYLGSANQNLAHATHWLAVQGDKQRIAPILPYLSKLKTVKSMPAVYSSFDSDTVIGQLKAGSDLYALYFEGDWVEVFSPRQNLLGVMHVNDVSVQQKPRSWALKNNYQLCKVECNSRMCYQTNADGTYTEYSFDPDKAAMCLSY</sequence>
<dbReference type="PANTHER" id="PTHR11102">
    <property type="entry name" value="SEL-1-LIKE PROTEIN"/>
    <property type="match status" value="1"/>
</dbReference>
<dbReference type="InterPro" id="IPR011990">
    <property type="entry name" value="TPR-like_helical_dom_sf"/>
</dbReference>
<name>A0A6G9QRE9_9GAMM</name>
<dbReference type="PANTHER" id="PTHR11102:SF160">
    <property type="entry name" value="ERAD-ASSOCIATED E3 UBIQUITIN-PROTEIN LIGASE COMPONENT HRD3"/>
    <property type="match status" value="1"/>
</dbReference>
<dbReference type="PROSITE" id="PS51257">
    <property type="entry name" value="PROKAR_LIPOPROTEIN"/>
    <property type="match status" value="1"/>
</dbReference>
<dbReference type="SUPFAM" id="SSF81901">
    <property type="entry name" value="HCP-like"/>
    <property type="match status" value="1"/>
</dbReference>
<reference evidence="2 3" key="1">
    <citation type="submission" date="2020-03" db="EMBL/GenBank/DDBJ databases">
        <title>Complete genome sequence of Shewanella sp.</title>
        <authorList>
            <person name="Kim Y.-S."/>
            <person name="Kim S.-J."/>
            <person name="Jung H.-K."/>
            <person name="Kim K.-H."/>
        </authorList>
    </citation>
    <scope>NUCLEOTIDE SEQUENCE [LARGE SCALE GENOMIC DNA]</scope>
    <source>
        <strain evidence="2 3">PN3F2</strain>
        <plasmid evidence="2 3">pPN3F2_2</plasmid>
    </source>
</reference>
<evidence type="ECO:0000313" key="2">
    <source>
        <dbReference type="EMBL" id="QIR16607.1"/>
    </source>
</evidence>
<accession>A0A6G9QRE9</accession>
<feature type="signal peptide" evidence="1">
    <location>
        <begin position="1"/>
        <end position="26"/>
    </location>
</feature>
<organism evidence="2 3">
    <name type="scientific">Shewanella aestuarii</name>
    <dbReference type="NCBI Taxonomy" id="1028752"/>
    <lineage>
        <taxon>Bacteria</taxon>
        <taxon>Pseudomonadati</taxon>
        <taxon>Pseudomonadota</taxon>
        <taxon>Gammaproteobacteria</taxon>
        <taxon>Alteromonadales</taxon>
        <taxon>Shewanellaceae</taxon>
        <taxon>Shewanella</taxon>
    </lineage>
</organism>
<keyword evidence="3" id="KW-1185">Reference proteome</keyword>
<dbReference type="Proteomes" id="UP000502608">
    <property type="component" value="Plasmid pPN3F2_2"/>
</dbReference>
<dbReference type="Pfam" id="PF08238">
    <property type="entry name" value="Sel1"/>
    <property type="match status" value="3"/>
</dbReference>
<keyword evidence="2" id="KW-0614">Plasmid</keyword>
<gene>
    <name evidence="2" type="ORF">HBH39_19215</name>
</gene>
<proteinExistence type="predicted"/>
<keyword evidence="1" id="KW-0732">Signal</keyword>
<evidence type="ECO:0000313" key="3">
    <source>
        <dbReference type="Proteomes" id="UP000502608"/>
    </source>
</evidence>
<dbReference type="SMART" id="SM00671">
    <property type="entry name" value="SEL1"/>
    <property type="match status" value="3"/>
</dbReference>
<dbReference type="Gene3D" id="1.25.40.10">
    <property type="entry name" value="Tetratricopeptide repeat domain"/>
    <property type="match status" value="1"/>
</dbReference>
<feature type="chain" id="PRO_5026273412" evidence="1">
    <location>
        <begin position="27"/>
        <end position="353"/>
    </location>
</feature>
<dbReference type="EMBL" id="CP050315">
    <property type="protein sequence ID" value="QIR16607.1"/>
    <property type="molecule type" value="Genomic_DNA"/>
</dbReference>
<protein>
    <submittedName>
        <fullName evidence="2">Sel1 repeat family protein</fullName>
    </submittedName>
</protein>
<dbReference type="AlphaFoldDB" id="A0A6G9QRE9"/>